<accession>A0A1G9UC97</accession>
<gene>
    <name evidence="2" type="ORF">SAMN04487949_2134</name>
</gene>
<feature type="transmembrane region" description="Helical" evidence="1">
    <location>
        <begin position="151"/>
        <end position="172"/>
    </location>
</feature>
<dbReference type="RefSeq" id="WP_089697425.1">
    <property type="nucleotide sequence ID" value="NZ_FNHL01000002.1"/>
</dbReference>
<name>A0A1G9UC97_9EURY</name>
<evidence type="ECO:0000256" key="1">
    <source>
        <dbReference type="SAM" id="Phobius"/>
    </source>
</evidence>
<reference evidence="3" key="1">
    <citation type="submission" date="2016-10" db="EMBL/GenBank/DDBJ databases">
        <authorList>
            <person name="Varghese N."/>
            <person name="Submissions S."/>
        </authorList>
    </citation>
    <scope>NUCLEOTIDE SEQUENCE [LARGE SCALE GENOMIC DNA]</scope>
    <source>
        <strain evidence="3">CGMCC 1.10119</strain>
    </source>
</reference>
<proteinExistence type="predicted"/>
<dbReference type="EMBL" id="FNHL01000002">
    <property type="protein sequence ID" value="SDM57539.1"/>
    <property type="molecule type" value="Genomic_DNA"/>
</dbReference>
<evidence type="ECO:0000313" key="3">
    <source>
        <dbReference type="Proteomes" id="UP000199451"/>
    </source>
</evidence>
<keyword evidence="1" id="KW-1133">Transmembrane helix</keyword>
<dbReference type="Proteomes" id="UP000199451">
    <property type="component" value="Unassembled WGS sequence"/>
</dbReference>
<feature type="transmembrane region" description="Helical" evidence="1">
    <location>
        <begin position="76"/>
        <end position="97"/>
    </location>
</feature>
<protein>
    <submittedName>
        <fullName evidence="2">Uncharacterized protein</fullName>
    </submittedName>
</protein>
<dbReference type="AlphaFoldDB" id="A0A1G9UC97"/>
<keyword evidence="3" id="KW-1185">Reference proteome</keyword>
<feature type="transmembrane region" description="Helical" evidence="1">
    <location>
        <begin position="20"/>
        <end position="39"/>
    </location>
</feature>
<organism evidence="2 3">
    <name type="scientific">Halogranum gelatinilyticum</name>
    <dbReference type="NCBI Taxonomy" id="660521"/>
    <lineage>
        <taxon>Archaea</taxon>
        <taxon>Methanobacteriati</taxon>
        <taxon>Methanobacteriota</taxon>
        <taxon>Stenosarchaea group</taxon>
        <taxon>Halobacteria</taxon>
        <taxon>Halobacteriales</taxon>
        <taxon>Haloferacaceae</taxon>
    </lineage>
</organism>
<feature type="transmembrane region" description="Helical" evidence="1">
    <location>
        <begin position="109"/>
        <end position="131"/>
    </location>
</feature>
<sequence>MAPGSLQVVTQLALPQLTLLGTLAAGAVAGLIAAVAMLLPMSRQPEGFTPAYVAASVLRRTTPDEVRFRDANVAHYGAGIVAGVLYAGCLALLSAAFPELVAVDGVELVPHILSVVVVVLFIYAFFAHLVLPRAGRRIYEEQATAVRGQWLRSSLVFGAVLVVVGPALVSVVG</sequence>
<keyword evidence="1" id="KW-0472">Membrane</keyword>
<dbReference type="OrthoDB" id="222014at2157"/>
<dbReference type="STRING" id="660521.SAMN04487949_2134"/>
<evidence type="ECO:0000313" key="2">
    <source>
        <dbReference type="EMBL" id="SDM57539.1"/>
    </source>
</evidence>
<keyword evidence="1" id="KW-0812">Transmembrane</keyword>